<dbReference type="InterPro" id="IPR000403">
    <property type="entry name" value="PI3/4_kinase_cat_dom"/>
</dbReference>
<keyword evidence="2" id="KW-0808">Transferase</keyword>
<dbReference type="GO" id="GO:0005886">
    <property type="term" value="C:plasma membrane"/>
    <property type="evidence" value="ECO:0007669"/>
    <property type="project" value="TreeGrafter"/>
</dbReference>
<gene>
    <name evidence="5" type="ORF">EV420DRAFT_1108612</name>
</gene>
<dbReference type="PANTHER" id="PTHR10048:SF15">
    <property type="entry name" value="PHOSPHATIDYLINOSITOL 4-KINASE ALPHA"/>
    <property type="match status" value="1"/>
</dbReference>
<proteinExistence type="inferred from homology"/>
<reference evidence="5" key="1">
    <citation type="submission" date="2023-06" db="EMBL/GenBank/DDBJ databases">
        <authorList>
            <consortium name="Lawrence Berkeley National Laboratory"/>
            <person name="Ahrendt S."/>
            <person name="Sahu N."/>
            <person name="Indic B."/>
            <person name="Wong-Bajracharya J."/>
            <person name="Merenyi Z."/>
            <person name="Ke H.-M."/>
            <person name="Monk M."/>
            <person name="Kocsube S."/>
            <person name="Drula E."/>
            <person name="Lipzen A."/>
            <person name="Balint B."/>
            <person name="Henrissat B."/>
            <person name="Andreopoulos B."/>
            <person name="Martin F.M."/>
            <person name="Harder C.B."/>
            <person name="Rigling D."/>
            <person name="Ford K.L."/>
            <person name="Foster G.D."/>
            <person name="Pangilinan J."/>
            <person name="Papanicolaou A."/>
            <person name="Barry K."/>
            <person name="LaButti K."/>
            <person name="Viragh M."/>
            <person name="Koriabine M."/>
            <person name="Yan M."/>
            <person name="Riley R."/>
            <person name="Champramary S."/>
            <person name="Plett K.L."/>
            <person name="Tsai I.J."/>
            <person name="Slot J."/>
            <person name="Sipos G."/>
            <person name="Plett J."/>
            <person name="Nagy L.G."/>
            <person name="Grigoriev I.V."/>
        </authorList>
    </citation>
    <scope>NUCLEOTIDE SEQUENCE</scope>
    <source>
        <strain evidence="5">CCBAS 213</strain>
    </source>
</reference>
<organism evidence="5 6">
    <name type="scientific">Armillaria tabescens</name>
    <name type="common">Ringless honey mushroom</name>
    <name type="synonym">Agaricus tabescens</name>
    <dbReference type="NCBI Taxonomy" id="1929756"/>
    <lineage>
        <taxon>Eukaryota</taxon>
        <taxon>Fungi</taxon>
        <taxon>Dikarya</taxon>
        <taxon>Basidiomycota</taxon>
        <taxon>Agaricomycotina</taxon>
        <taxon>Agaricomycetes</taxon>
        <taxon>Agaricomycetidae</taxon>
        <taxon>Agaricales</taxon>
        <taxon>Marasmiineae</taxon>
        <taxon>Physalacriaceae</taxon>
        <taxon>Desarmillaria</taxon>
    </lineage>
</organism>
<accession>A0AA39T4E6</accession>
<dbReference type="Gene3D" id="1.10.1070.11">
    <property type="entry name" value="Phosphatidylinositol 3-/4-kinase, catalytic domain"/>
    <property type="match status" value="1"/>
</dbReference>
<dbReference type="PANTHER" id="PTHR10048">
    <property type="entry name" value="PHOSPHATIDYLINOSITOL KINASE"/>
    <property type="match status" value="1"/>
</dbReference>
<dbReference type="GO" id="GO:0004430">
    <property type="term" value="F:1-phosphatidylinositol 4-kinase activity"/>
    <property type="evidence" value="ECO:0007669"/>
    <property type="project" value="TreeGrafter"/>
</dbReference>
<protein>
    <submittedName>
        <fullName evidence="5">Phosphatidylinositol 4-kinase alpha-like protein</fullName>
    </submittedName>
</protein>
<evidence type="ECO:0000259" key="4">
    <source>
        <dbReference type="PROSITE" id="PS50290"/>
    </source>
</evidence>
<comment type="caution">
    <text evidence="5">The sequence shown here is derived from an EMBL/GenBank/DDBJ whole genome shotgun (WGS) entry which is preliminary data.</text>
</comment>
<dbReference type="SUPFAM" id="SSF56112">
    <property type="entry name" value="Protein kinase-like (PK-like)"/>
    <property type="match status" value="1"/>
</dbReference>
<evidence type="ECO:0000313" key="6">
    <source>
        <dbReference type="Proteomes" id="UP001175211"/>
    </source>
</evidence>
<evidence type="ECO:0000256" key="2">
    <source>
        <dbReference type="ARBA" id="ARBA00022679"/>
    </source>
</evidence>
<feature type="domain" description="PI3K/PI4K catalytic" evidence="4">
    <location>
        <begin position="1"/>
        <end position="87"/>
    </location>
</feature>
<dbReference type="GO" id="GO:0046854">
    <property type="term" value="P:phosphatidylinositol phosphate biosynthetic process"/>
    <property type="evidence" value="ECO:0007669"/>
    <property type="project" value="InterPro"/>
</dbReference>
<dbReference type="InterPro" id="IPR011009">
    <property type="entry name" value="Kinase-like_dom_sf"/>
</dbReference>
<dbReference type="PROSITE" id="PS50290">
    <property type="entry name" value="PI3_4_KINASE_3"/>
    <property type="match status" value="1"/>
</dbReference>
<dbReference type="InterPro" id="IPR015433">
    <property type="entry name" value="PI3/4_kinase"/>
</dbReference>
<evidence type="ECO:0000256" key="1">
    <source>
        <dbReference type="ARBA" id="ARBA00006209"/>
    </source>
</evidence>
<dbReference type="GeneID" id="85349418"/>
<name>A0AA39T4E6_ARMTA</name>
<dbReference type="EMBL" id="JAUEPS010000007">
    <property type="protein sequence ID" value="KAK0463796.1"/>
    <property type="molecule type" value="Genomic_DNA"/>
</dbReference>
<dbReference type="GO" id="GO:0005737">
    <property type="term" value="C:cytoplasm"/>
    <property type="evidence" value="ECO:0007669"/>
    <property type="project" value="TreeGrafter"/>
</dbReference>
<dbReference type="GO" id="GO:0048015">
    <property type="term" value="P:phosphatidylinositol-mediated signaling"/>
    <property type="evidence" value="ECO:0007669"/>
    <property type="project" value="TreeGrafter"/>
</dbReference>
<evidence type="ECO:0000313" key="5">
    <source>
        <dbReference type="EMBL" id="KAK0463796.1"/>
    </source>
</evidence>
<dbReference type="AlphaFoldDB" id="A0AA39T4E6"/>
<dbReference type="RefSeq" id="XP_060335106.1">
    <property type="nucleotide sequence ID" value="XM_060465870.1"/>
</dbReference>
<sequence length="121" mass="13866">MVVLMGGRYSQGYQLFQHLTVKAFLAIRPHAEQLISTVQLMLDTGFPSFKGEGTIRRLRDRFALTLNERQAAEHMMAVVRNAHENVRSTAYDEFQRLQNGQLKMHMDVVLDLCSVLGIPYK</sequence>
<evidence type="ECO:0000256" key="3">
    <source>
        <dbReference type="ARBA" id="ARBA00022777"/>
    </source>
</evidence>
<dbReference type="InterPro" id="IPR036940">
    <property type="entry name" value="PI3/4_kinase_cat_sf"/>
</dbReference>
<keyword evidence="6" id="KW-1185">Reference proteome</keyword>
<dbReference type="Proteomes" id="UP001175211">
    <property type="component" value="Unassembled WGS sequence"/>
</dbReference>
<comment type="similarity">
    <text evidence="1">Belongs to the PI3/PI4-kinase family. Type III PI4K subfamily.</text>
</comment>
<keyword evidence="3" id="KW-0418">Kinase</keyword>